<name>A0A540M917_MALBA</name>
<dbReference type="STRING" id="106549.A0A540M917"/>
<comment type="caution">
    <text evidence="6">The sequence shown here is derived from an EMBL/GenBank/DDBJ whole genome shotgun (WGS) entry which is preliminary data.</text>
</comment>
<reference evidence="6 7" key="1">
    <citation type="journal article" date="2019" name="G3 (Bethesda)">
        <title>Sequencing of a Wild Apple (Malus baccata) Genome Unravels the Differences Between Cultivated and Wild Apple Species Regarding Disease Resistance and Cold Tolerance.</title>
        <authorList>
            <person name="Chen X."/>
        </authorList>
    </citation>
    <scope>NUCLEOTIDE SEQUENCE [LARGE SCALE GENOMIC DNA]</scope>
    <source>
        <strain evidence="7">cv. Shandingzi</strain>
        <tissue evidence="6">Leaves</tissue>
    </source>
</reference>
<dbReference type="FunFam" id="3.40.50.2000:FF:000056">
    <property type="entry name" value="Glycosyltransferase"/>
    <property type="match status" value="1"/>
</dbReference>
<organism evidence="6 7">
    <name type="scientific">Malus baccata</name>
    <name type="common">Siberian crab apple</name>
    <name type="synonym">Pyrus baccata</name>
    <dbReference type="NCBI Taxonomy" id="106549"/>
    <lineage>
        <taxon>Eukaryota</taxon>
        <taxon>Viridiplantae</taxon>
        <taxon>Streptophyta</taxon>
        <taxon>Embryophyta</taxon>
        <taxon>Tracheophyta</taxon>
        <taxon>Spermatophyta</taxon>
        <taxon>Magnoliopsida</taxon>
        <taxon>eudicotyledons</taxon>
        <taxon>Gunneridae</taxon>
        <taxon>Pentapetalae</taxon>
        <taxon>rosids</taxon>
        <taxon>fabids</taxon>
        <taxon>Rosales</taxon>
        <taxon>Rosaceae</taxon>
        <taxon>Amygdaloideae</taxon>
        <taxon>Maleae</taxon>
        <taxon>Malus</taxon>
    </lineage>
</organism>
<dbReference type="PANTHER" id="PTHR48048">
    <property type="entry name" value="GLYCOSYLTRANSFERASE"/>
    <property type="match status" value="1"/>
</dbReference>
<evidence type="ECO:0000256" key="4">
    <source>
        <dbReference type="ARBA" id="ARBA00079378"/>
    </source>
</evidence>
<keyword evidence="3" id="KW-0808">Transferase</keyword>
<dbReference type="EMBL" id="VIEB01000321">
    <property type="protein sequence ID" value="TQD95225.1"/>
    <property type="molecule type" value="Genomic_DNA"/>
</dbReference>
<evidence type="ECO:0000313" key="6">
    <source>
        <dbReference type="EMBL" id="TQD95225.1"/>
    </source>
</evidence>
<keyword evidence="2" id="KW-0328">Glycosyltransferase</keyword>
<dbReference type="InterPro" id="IPR035595">
    <property type="entry name" value="UDP_glycos_trans_CS"/>
</dbReference>
<evidence type="ECO:0000313" key="7">
    <source>
        <dbReference type="Proteomes" id="UP000315295"/>
    </source>
</evidence>
<gene>
    <name evidence="6" type="ORF">C1H46_019147</name>
</gene>
<evidence type="ECO:0000256" key="2">
    <source>
        <dbReference type="ARBA" id="ARBA00022676"/>
    </source>
</evidence>
<dbReference type="CDD" id="cd03784">
    <property type="entry name" value="GT1_Gtf-like"/>
    <property type="match status" value="1"/>
</dbReference>
<sequence>MKTVELVFIPSPGAGHLVPTLQFVKRLIDRNDRISITILAIQSPSRTTLSSYTESIAASEPRIRFIDVPQPQSPQEMYKSRAKVFSLYIESHIPSVKKIITNLVSSSANSSDSIRVAALVVDLFCVSMIDVAKELKLHSYLFLTSNAGYLAFMLHLPILHEKNQIAVEESDPDWSIPERVKEQPRKMKKVELVFIPSPGAGHLVPTLQFAKRLIDRNDRISITILAIQSFYPTTLSSDTKSIAASEPRIRFIDVPQPQDRPPQEMYKSRAQIFSLYIESHVPSVKKIITNLVSSSANSSDSIRVAALVVDLFCVSMIDVAKELNIPSYLFLTSNAGYLAFMLHLPILHEKNQIAVEESDPDWSIPGIVHPVPPRVLPAALTDGRLSAYIKLASRFRETRGIIVNTFVELETHAITLFSNDDRVPPVYPVGPVIDLDDGQEHSNLDQAQRDKIIKWLDDQPQKSVVFLCFGSMGSFGAEQVKEIALGLEQSGQRFLWSLRMPSPKGIVPSDCSNLEEVLPDGFLERTNGKKGLICGWAPQVEILAHSATGGFLSHCGWNSILESLWHGVPIATWPMYAEQQLNAFRMVRELGMALEMRLDYKTGSADVVGADEIEKAVVGVMEKDSEVRKKVEEMGKMARKAVKDGGSSFASVGRFIEDVIGQN</sequence>
<evidence type="ECO:0000256" key="5">
    <source>
        <dbReference type="ARBA" id="ARBA00080449"/>
    </source>
</evidence>
<accession>A0A540M917</accession>
<proteinExistence type="inferred from homology"/>
<dbReference type="SUPFAM" id="SSF53756">
    <property type="entry name" value="UDP-Glycosyltransferase/glycogen phosphorylase"/>
    <property type="match status" value="2"/>
</dbReference>
<dbReference type="PROSITE" id="PS00375">
    <property type="entry name" value="UDPGT"/>
    <property type="match status" value="1"/>
</dbReference>
<evidence type="ECO:0000256" key="3">
    <source>
        <dbReference type="ARBA" id="ARBA00022679"/>
    </source>
</evidence>
<dbReference type="FunFam" id="3.40.50.2000:FF:000080">
    <property type="entry name" value="Glycosyltransferase"/>
    <property type="match status" value="1"/>
</dbReference>
<dbReference type="GO" id="GO:0035251">
    <property type="term" value="F:UDP-glucosyltransferase activity"/>
    <property type="evidence" value="ECO:0007669"/>
    <property type="project" value="InterPro"/>
</dbReference>
<dbReference type="Proteomes" id="UP000315295">
    <property type="component" value="Unassembled WGS sequence"/>
</dbReference>
<dbReference type="InterPro" id="IPR050481">
    <property type="entry name" value="UDP-glycosyltransf_plant"/>
</dbReference>
<dbReference type="Pfam" id="PF00201">
    <property type="entry name" value="UDPGT"/>
    <property type="match status" value="1"/>
</dbReference>
<dbReference type="AlphaFoldDB" id="A0A540M917"/>
<dbReference type="Gene3D" id="3.40.50.2000">
    <property type="entry name" value="Glycogen Phosphorylase B"/>
    <property type="match status" value="3"/>
</dbReference>
<dbReference type="PANTHER" id="PTHR48048:SF45">
    <property type="entry name" value="GLYCOSYLTRANSFERASE"/>
    <property type="match status" value="1"/>
</dbReference>
<comment type="similarity">
    <text evidence="1">Belongs to the UDP-glycosyltransferase family.</text>
</comment>
<evidence type="ECO:0000256" key="1">
    <source>
        <dbReference type="ARBA" id="ARBA00009995"/>
    </source>
</evidence>
<keyword evidence="7" id="KW-1185">Reference proteome</keyword>
<protein>
    <recommendedName>
        <fullName evidence="4">UDP-glucose:chalcone 2'-O-glucosyltransferase</fullName>
    </recommendedName>
    <alternativeName>
        <fullName evidence="5">UDP-glucose:flavonol 2'-O-glucosyltransferase</fullName>
    </alternativeName>
</protein>
<dbReference type="InterPro" id="IPR002213">
    <property type="entry name" value="UDP_glucos_trans"/>
</dbReference>